<accession>A0A1S1NXY5</accession>
<proteinExistence type="predicted"/>
<dbReference type="Gene3D" id="3.30.200.20">
    <property type="entry name" value="Phosphorylase Kinase, domain 1"/>
    <property type="match status" value="1"/>
</dbReference>
<keyword evidence="2" id="KW-1185">Reference proteome</keyword>
<dbReference type="STRING" id="657387.BH688_01390"/>
<dbReference type="Proteomes" id="UP000322553">
    <property type="component" value="Chromosome"/>
</dbReference>
<dbReference type="Gene3D" id="3.90.1200.10">
    <property type="match status" value="1"/>
</dbReference>
<dbReference type="InterPro" id="IPR011009">
    <property type="entry name" value="Kinase-like_dom_sf"/>
</dbReference>
<keyword evidence="1" id="KW-0808">Transferase</keyword>
<protein>
    <submittedName>
        <fullName evidence="1">Phosphotransferase</fullName>
    </submittedName>
</protein>
<dbReference type="AlphaFoldDB" id="A0A1S1NXY5"/>
<dbReference type="SUPFAM" id="SSF56112">
    <property type="entry name" value="Protein kinase-like (PK-like)"/>
    <property type="match status" value="1"/>
</dbReference>
<sequence length="348" mass="40047">MDTRLDALRQWVAQRHRLRPDTLDLGVIADDASFRRYFRLTLPDGSTRILMDAPPEQEDCRAFVEIASQWRQGGLPVPRIEKADIEQGFIELQDLGDIMLRSQLQELQQHPSPAGSSLPAPVINRMAQAIELAVDVATQPADQLPSYDSEWLGRELDLFPQWCLHWLSLTPPDEWPRLRDTLISSMIDQPQVTVHRDFHPQNLMCHQNRLWIIDFQGAVRGPLTYDPASLLRDRNPAWPDRAQRHWIEAWHRRAHDHGLIEPVSARAIRELVDASATQRSLKVLGLFCRLAHRDGKSRYLRMLPLFAEHVRQGLNRQQFGGFHHWFEHTFMPGLDARLSESTSMGGAS</sequence>
<evidence type="ECO:0000313" key="1">
    <source>
        <dbReference type="EMBL" id="QEL10577.1"/>
    </source>
</evidence>
<evidence type="ECO:0000313" key="2">
    <source>
        <dbReference type="Proteomes" id="UP000322553"/>
    </source>
</evidence>
<gene>
    <name evidence="1" type="ORF">FY550_05155</name>
</gene>
<dbReference type="EMBL" id="CP043420">
    <property type="protein sequence ID" value="QEL10577.1"/>
    <property type="molecule type" value="Genomic_DNA"/>
</dbReference>
<dbReference type="Pfam" id="PF01636">
    <property type="entry name" value="APH"/>
    <property type="match status" value="1"/>
</dbReference>
<organism evidence="1 2">
    <name type="scientific">Kushneria phosphatilytica</name>
    <dbReference type="NCBI Taxonomy" id="657387"/>
    <lineage>
        <taxon>Bacteria</taxon>
        <taxon>Pseudomonadati</taxon>
        <taxon>Pseudomonadota</taxon>
        <taxon>Gammaproteobacteria</taxon>
        <taxon>Oceanospirillales</taxon>
        <taxon>Halomonadaceae</taxon>
        <taxon>Kushneria</taxon>
    </lineage>
</organism>
<name>A0A1S1NXY5_9GAMM</name>
<dbReference type="GO" id="GO:0016740">
    <property type="term" value="F:transferase activity"/>
    <property type="evidence" value="ECO:0007669"/>
    <property type="project" value="UniProtKB-KW"/>
</dbReference>
<dbReference type="InterPro" id="IPR002575">
    <property type="entry name" value="Aminoglycoside_PTrfase"/>
</dbReference>
<dbReference type="OrthoDB" id="9809275at2"/>
<reference evidence="1 2" key="1">
    <citation type="submission" date="2019-08" db="EMBL/GenBank/DDBJ databases">
        <title>Complete genome sequence of Kushneria sp. YCWA18, a halophilic phosphate-solubilizing bacterium isolated from Daqiao saltern in China.</title>
        <authorList>
            <person name="Du G.-X."/>
            <person name="Qu L.-Y."/>
        </authorList>
    </citation>
    <scope>NUCLEOTIDE SEQUENCE [LARGE SCALE GENOMIC DNA]</scope>
    <source>
        <strain evidence="1 2">YCWA18</strain>
    </source>
</reference>
<dbReference type="RefSeq" id="WP_070976288.1">
    <property type="nucleotide sequence ID" value="NZ_CP043420.1"/>
</dbReference>
<dbReference type="KEGG" id="kuy:FY550_05155"/>